<dbReference type="Proteomes" id="UP000030712">
    <property type="component" value="Segment"/>
</dbReference>
<name>A0A0A1I5U1_9CAUD</name>
<protein>
    <submittedName>
        <fullName evidence="1">Uncharacterized protein</fullName>
    </submittedName>
</protein>
<dbReference type="KEGG" id="vg:54974267"/>
<proteinExistence type="predicted"/>
<organism evidence="1 2">
    <name type="scientific">Burkholderia phage Bp-AMP1</name>
    <dbReference type="NCBI Taxonomy" id="1432428"/>
    <lineage>
        <taxon>Viruses</taxon>
        <taxon>Duplodnaviria</taxon>
        <taxon>Heunggongvirae</taxon>
        <taxon>Uroviricota</taxon>
        <taxon>Caudoviricetes</taxon>
        <taxon>Autographivirales</taxon>
        <taxon>Autonotataviridae</taxon>
        <taxon>Ampunavirus</taxon>
        <taxon>Ampunavirus BpAMP1</taxon>
    </lineage>
</organism>
<dbReference type="GeneID" id="54974267"/>
<keyword evidence="2" id="KW-1185">Reference proteome</keyword>
<dbReference type="EMBL" id="HG793132">
    <property type="protein sequence ID" value="CDK30080.1"/>
    <property type="molecule type" value="Genomic_DNA"/>
</dbReference>
<sequence>MNTILNIGLARNDGKPDNGVLHVVASLNEYGFKLVAGEVFEVTHAHGVEQTLIAEVEYQHNAIYLPAAVKALADELAQDCIAVGYLQDGTLQGGDLYGSKAAEWGPFNPQYFFCPTR</sequence>
<reference evidence="1 2" key="1">
    <citation type="submission" date="2013-10" db="EMBL/GenBank/DDBJ databases">
        <title>Novel phages display a temperature dependent lifestyle choice that underpins the population dynamics of a tropical bacterial pathogen.</title>
        <authorList>
            <person name="Shan J."/>
            <person name="Korbrisate S."/>
            <person name="Adler-Lazer N."/>
            <person name="Clokie M."/>
            <person name="Galyov E."/>
        </authorList>
    </citation>
    <scope>NUCLEOTIDE SEQUENCE [LARGE SCALE GENOMIC DNA]</scope>
</reference>
<evidence type="ECO:0000313" key="2">
    <source>
        <dbReference type="Proteomes" id="UP000030712"/>
    </source>
</evidence>
<accession>A0A0A1I5U1</accession>
<dbReference type="RefSeq" id="YP_009784270.1">
    <property type="nucleotide sequence ID" value="NC_047743.1"/>
</dbReference>
<evidence type="ECO:0000313" key="1">
    <source>
        <dbReference type="EMBL" id="CDK30080.1"/>
    </source>
</evidence>